<keyword evidence="3" id="KW-1185">Reference proteome</keyword>
<dbReference type="PANTHER" id="PTHR31212:SF4">
    <property type="entry name" value="ALPHA-KETOGLUTARATE-DEPENDENT DIOXYGENASE ALKB HOMOLOG 3"/>
    <property type="match status" value="1"/>
</dbReference>
<sequence length="417" mass="46947">MEAFLTRKRKAADEPLAVDKAPLDDDDDTDTKLAILGSLYPAYDQGVLLDYLLAYEGSVDKVMSALDPSTNLSPRKKPAATGYQSSLACFRSEDKAAACSSKRLAKKGQTLHLYSPQDVENQTPCSIIHNFLPAAQADALLTELLQDVRYFRRDEFQMFERTVTSPHTMGFYVDTMLEVQEQKDYYSYNGTYFNDVRQTKPEMLSASKIVSAAVNEEIERRTRDFNPGGKKLKFQSTEEWHPNTSFVNCYDGGKESVGYHTDEPTYMGPRAVIGSLSLGVAREFRVRKIVPSDSPTSADEQGQIAIHLPHNSLLVMHADMQEEWKHSIAPAQTIDPHPIAGNKRLNITYRCFKDYLNPRLTISRGRYVWMCNRGYAPGQKSCGFFEWAQFDEDGRPPWAEGYMGNANLPIEVTKDGG</sequence>
<dbReference type="InterPro" id="IPR037151">
    <property type="entry name" value="AlkB-like_sf"/>
</dbReference>
<gene>
    <name evidence="2" type="ORF">B0A48_14546</name>
</gene>
<dbReference type="Pfam" id="PF13532">
    <property type="entry name" value="2OG-FeII_Oxy_2"/>
    <property type="match status" value="1"/>
</dbReference>
<dbReference type="Proteomes" id="UP000192596">
    <property type="component" value="Unassembled WGS sequence"/>
</dbReference>
<dbReference type="PROSITE" id="PS51471">
    <property type="entry name" value="FE2OG_OXY"/>
    <property type="match status" value="1"/>
</dbReference>
<dbReference type="STRING" id="1507870.A0A1V8SKT3"/>
<reference evidence="3" key="1">
    <citation type="submission" date="2017-03" db="EMBL/GenBank/DDBJ databases">
        <title>Genomes of endolithic fungi from Antarctica.</title>
        <authorList>
            <person name="Coleine C."/>
            <person name="Masonjones S."/>
            <person name="Stajich J.E."/>
        </authorList>
    </citation>
    <scope>NUCLEOTIDE SEQUENCE [LARGE SCALE GENOMIC DNA]</scope>
    <source>
        <strain evidence="3">CCFEE 5527</strain>
    </source>
</reference>
<dbReference type="PANTHER" id="PTHR31212">
    <property type="entry name" value="ALPHA-KETOGLUTARATE-DEPENDENT DIOXYGENASE ALKB HOMOLOG 3"/>
    <property type="match status" value="1"/>
</dbReference>
<dbReference type="GO" id="GO:0006307">
    <property type="term" value="P:DNA alkylation repair"/>
    <property type="evidence" value="ECO:0007669"/>
    <property type="project" value="InterPro"/>
</dbReference>
<evidence type="ECO:0000313" key="3">
    <source>
        <dbReference type="Proteomes" id="UP000192596"/>
    </source>
</evidence>
<dbReference type="InterPro" id="IPR027450">
    <property type="entry name" value="AlkB-like"/>
</dbReference>
<dbReference type="SUPFAM" id="SSF51197">
    <property type="entry name" value="Clavaminate synthase-like"/>
    <property type="match status" value="1"/>
</dbReference>
<evidence type="ECO:0000259" key="1">
    <source>
        <dbReference type="PROSITE" id="PS51471"/>
    </source>
</evidence>
<dbReference type="InParanoid" id="A0A1V8SKT3"/>
<dbReference type="EMBL" id="NAJO01000038">
    <property type="protein sequence ID" value="OQN99776.1"/>
    <property type="molecule type" value="Genomic_DNA"/>
</dbReference>
<dbReference type="AlphaFoldDB" id="A0A1V8SKT3"/>
<comment type="caution">
    <text evidence="2">The sequence shown here is derived from an EMBL/GenBank/DDBJ whole genome shotgun (WGS) entry which is preliminary data.</text>
</comment>
<accession>A0A1V8SKT3</accession>
<proteinExistence type="predicted"/>
<protein>
    <recommendedName>
        <fullName evidence="1">Fe2OG dioxygenase domain-containing protein</fullName>
    </recommendedName>
</protein>
<evidence type="ECO:0000313" key="2">
    <source>
        <dbReference type="EMBL" id="OQN99776.1"/>
    </source>
</evidence>
<dbReference type="FunFam" id="2.60.120.590:FF:000010">
    <property type="entry name" value="GRF zinc finger domain protein"/>
    <property type="match status" value="1"/>
</dbReference>
<dbReference type="InterPro" id="IPR005123">
    <property type="entry name" value="Oxoglu/Fe-dep_dioxygenase_dom"/>
</dbReference>
<dbReference type="OrthoDB" id="545910at2759"/>
<dbReference type="InterPro" id="IPR032854">
    <property type="entry name" value="ALKBH3"/>
</dbReference>
<dbReference type="GO" id="GO:0051213">
    <property type="term" value="F:dioxygenase activity"/>
    <property type="evidence" value="ECO:0007669"/>
    <property type="project" value="InterPro"/>
</dbReference>
<dbReference type="Gene3D" id="2.60.120.590">
    <property type="entry name" value="Alpha-ketoglutarate-dependent dioxygenase AlkB-like"/>
    <property type="match status" value="1"/>
</dbReference>
<name>A0A1V8SKT3_9PEZI</name>
<organism evidence="2 3">
    <name type="scientific">Cryoendolithus antarcticus</name>
    <dbReference type="NCBI Taxonomy" id="1507870"/>
    <lineage>
        <taxon>Eukaryota</taxon>
        <taxon>Fungi</taxon>
        <taxon>Dikarya</taxon>
        <taxon>Ascomycota</taxon>
        <taxon>Pezizomycotina</taxon>
        <taxon>Dothideomycetes</taxon>
        <taxon>Dothideomycetidae</taxon>
        <taxon>Cladosporiales</taxon>
        <taxon>Cladosporiaceae</taxon>
        <taxon>Cryoendolithus</taxon>
    </lineage>
</organism>
<feature type="domain" description="Fe2OG dioxygenase" evidence="1">
    <location>
        <begin position="241"/>
        <end position="353"/>
    </location>
</feature>